<protein>
    <submittedName>
        <fullName evidence="1">Uncharacterized protein</fullName>
    </submittedName>
</protein>
<reference evidence="1" key="1">
    <citation type="submission" date="2023-10" db="EMBL/GenBank/DDBJ databases">
        <authorList>
            <person name="Rodriguez Cubillos JULIANA M."/>
            <person name="De Vega J."/>
        </authorList>
    </citation>
    <scope>NUCLEOTIDE SEQUENCE</scope>
</reference>
<dbReference type="Proteomes" id="UP001177021">
    <property type="component" value="Unassembled WGS sequence"/>
</dbReference>
<proteinExistence type="predicted"/>
<keyword evidence="2" id="KW-1185">Reference proteome</keyword>
<evidence type="ECO:0000313" key="1">
    <source>
        <dbReference type="EMBL" id="CAJ2671759.1"/>
    </source>
</evidence>
<comment type="caution">
    <text evidence="1">The sequence shown here is derived from an EMBL/GenBank/DDBJ whole genome shotgun (WGS) entry which is preliminary data.</text>
</comment>
<gene>
    <name evidence="1" type="ORF">MILVUS5_LOCUS35522</name>
</gene>
<name>A0ACB0LUD9_TRIPR</name>
<accession>A0ACB0LUD9</accession>
<evidence type="ECO:0000313" key="2">
    <source>
        <dbReference type="Proteomes" id="UP001177021"/>
    </source>
</evidence>
<organism evidence="1 2">
    <name type="scientific">Trifolium pratense</name>
    <name type="common">Red clover</name>
    <dbReference type="NCBI Taxonomy" id="57577"/>
    <lineage>
        <taxon>Eukaryota</taxon>
        <taxon>Viridiplantae</taxon>
        <taxon>Streptophyta</taxon>
        <taxon>Embryophyta</taxon>
        <taxon>Tracheophyta</taxon>
        <taxon>Spermatophyta</taxon>
        <taxon>Magnoliopsida</taxon>
        <taxon>eudicotyledons</taxon>
        <taxon>Gunneridae</taxon>
        <taxon>Pentapetalae</taxon>
        <taxon>rosids</taxon>
        <taxon>fabids</taxon>
        <taxon>Fabales</taxon>
        <taxon>Fabaceae</taxon>
        <taxon>Papilionoideae</taxon>
        <taxon>50 kb inversion clade</taxon>
        <taxon>NPAAA clade</taxon>
        <taxon>Hologalegina</taxon>
        <taxon>IRL clade</taxon>
        <taxon>Trifolieae</taxon>
        <taxon>Trifolium</taxon>
    </lineage>
</organism>
<sequence length="259" mass="28992">MGLYPLQGTWSIPKFRLYKPQILSWNVKPPPEDPTVSKNGWRVELSHNSRNGGRGGGGGGGGRGRGSDLKCYECGEPGHFARECRNRGGGGGRRRSRSPPRFCRSPSYGRRSYSPRGRPVRSPRRRSVSPRGRSYSRSPPPYRGREVVPYAYNVCTDTMLQNNLYAEMALGIDAEAEQTTAKSILLTSEWNIFVTVESSKAITHCCGHCNGFSLRFPFCLSGRQAFARLLFTFWSGRLFRLPFPFPLSSFVLVLAIYVL</sequence>
<dbReference type="EMBL" id="CASHSV030000615">
    <property type="protein sequence ID" value="CAJ2671759.1"/>
    <property type="molecule type" value="Genomic_DNA"/>
</dbReference>